<keyword evidence="2" id="KW-1185">Reference proteome</keyword>
<dbReference type="HOGENOM" id="CLU_2140088_0_0_2"/>
<dbReference type="EMBL" id="CP003843">
    <property type="protein sequence ID" value="AFS83136.1"/>
    <property type="molecule type" value="Genomic_DNA"/>
</dbReference>
<evidence type="ECO:0000313" key="2">
    <source>
        <dbReference type="Proteomes" id="UP000006100"/>
    </source>
</evidence>
<organism evidence="1 2">
    <name type="scientific">Candidatus Nitrosopumilus sediminis</name>
    <dbReference type="NCBI Taxonomy" id="1229909"/>
    <lineage>
        <taxon>Archaea</taxon>
        <taxon>Nitrososphaerota</taxon>
        <taxon>Nitrososphaeria</taxon>
        <taxon>Nitrosopumilales</taxon>
        <taxon>Nitrosopumilaceae</taxon>
        <taxon>Nitrosopumilus</taxon>
    </lineage>
</organism>
<dbReference type="STRING" id="1229909.NSED_06690"/>
<name>K0BFN7_9ARCH</name>
<evidence type="ECO:0000313" key="1">
    <source>
        <dbReference type="EMBL" id="AFS83136.1"/>
    </source>
</evidence>
<dbReference type="Proteomes" id="UP000006100">
    <property type="component" value="Chromosome"/>
</dbReference>
<proteinExistence type="predicted"/>
<protein>
    <submittedName>
        <fullName evidence="1">Uncharacterized protein</fullName>
    </submittedName>
</protein>
<accession>K0BFN7</accession>
<dbReference type="OrthoDB" id="375904at2157"/>
<dbReference type="RefSeq" id="WP_014965506.1">
    <property type="nucleotide sequence ID" value="NC_018656.1"/>
</dbReference>
<reference evidence="1 2" key="1">
    <citation type="journal article" date="2012" name="J. Bacteriol.">
        <title>Draft Genome Sequence of an Ammonia-Oxidizing Archaeon, "Candidatus Nitrosopumilus sediminis" AR2, from Svalbard in the Arctic Circle.</title>
        <authorList>
            <person name="Park S.J."/>
            <person name="Kim J.G."/>
            <person name="Jung M.Y."/>
            <person name="Kim S.J."/>
            <person name="Cha I.T."/>
            <person name="Ghai R."/>
            <person name="Martin-Cuadrado A.B."/>
            <person name="Rodriguez-Valera F."/>
            <person name="Rhee S.K."/>
        </authorList>
    </citation>
    <scope>NUCLEOTIDE SEQUENCE [LARGE SCALE GENOMIC DNA]</scope>
    <source>
        <strain evidence="1 2">AR2</strain>
    </source>
</reference>
<dbReference type="GeneID" id="13697130"/>
<dbReference type="AlphaFoldDB" id="K0BFN7"/>
<sequence length="112" mass="13313">MNPALPYYPEMPDMANCCKHYPSEKISRDSPENDEVVENHHIFCRVFGHNWKFTEDRWKTNSDESTDSLDSFRFISIIRQCKMCGTMGWEYFPHDRFKGGLEEFLPGYDECE</sequence>
<dbReference type="PATRIC" id="fig|1229909.8.peg.1474"/>
<gene>
    <name evidence="1" type="ORF">NSED_06690</name>
</gene>
<dbReference type="KEGG" id="nir:NSED_06690"/>